<evidence type="ECO:0000259" key="6">
    <source>
        <dbReference type="Pfam" id="PF07993"/>
    </source>
</evidence>
<organism evidence="7 8">
    <name type="scientific">Molorchus minor</name>
    <dbReference type="NCBI Taxonomy" id="1323400"/>
    <lineage>
        <taxon>Eukaryota</taxon>
        <taxon>Metazoa</taxon>
        <taxon>Ecdysozoa</taxon>
        <taxon>Arthropoda</taxon>
        <taxon>Hexapoda</taxon>
        <taxon>Insecta</taxon>
        <taxon>Pterygota</taxon>
        <taxon>Neoptera</taxon>
        <taxon>Endopterygota</taxon>
        <taxon>Coleoptera</taxon>
        <taxon>Polyphaga</taxon>
        <taxon>Cucujiformia</taxon>
        <taxon>Chrysomeloidea</taxon>
        <taxon>Cerambycidae</taxon>
        <taxon>Lamiinae</taxon>
        <taxon>Monochamini</taxon>
        <taxon>Molorchus</taxon>
    </lineage>
</organism>
<comment type="similarity">
    <text evidence="1 4">Belongs to the fatty acyl-CoA reductase family.</text>
</comment>
<dbReference type="InterPro" id="IPR033640">
    <property type="entry name" value="FAR_C"/>
</dbReference>
<dbReference type="SUPFAM" id="SSF51735">
    <property type="entry name" value="NAD(P)-binding Rossmann-fold domains"/>
    <property type="match status" value="1"/>
</dbReference>
<accession>A0ABQ9J1I3</accession>
<dbReference type="PANTHER" id="PTHR11011:SF12">
    <property type="entry name" value="FATTY ACYL-COA REDUCTASE"/>
    <property type="match status" value="1"/>
</dbReference>
<dbReference type="EMBL" id="JAPWTJ010001543">
    <property type="protein sequence ID" value="KAJ8970991.1"/>
    <property type="molecule type" value="Genomic_DNA"/>
</dbReference>
<proteinExistence type="inferred from homology"/>
<reference evidence="7" key="1">
    <citation type="journal article" date="2023" name="Insect Mol. Biol.">
        <title>Genome sequencing provides insights into the evolution of gene families encoding plant cell wall-degrading enzymes in longhorned beetles.</title>
        <authorList>
            <person name="Shin N.R."/>
            <person name="Okamura Y."/>
            <person name="Kirsch R."/>
            <person name="Pauchet Y."/>
        </authorList>
    </citation>
    <scope>NUCLEOTIDE SEQUENCE</scope>
    <source>
        <strain evidence="7">MMC_N1</strain>
    </source>
</reference>
<comment type="caution">
    <text evidence="7">The sequence shown here is derived from an EMBL/GenBank/DDBJ whole genome shotgun (WGS) entry which is preliminary data.</text>
</comment>
<dbReference type="CDD" id="cd05236">
    <property type="entry name" value="FAR-N_SDR_e"/>
    <property type="match status" value="1"/>
</dbReference>
<evidence type="ECO:0000313" key="8">
    <source>
        <dbReference type="Proteomes" id="UP001162164"/>
    </source>
</evidence>
<feature type="non-terminal residue" evidence="7">
    <location>
        <position position="410"/>
    </location>
</feature>
<keyword evidence="4" id="KW-0521">NADP</keyword>
<sequence>MSRGKQIRCFQRLREAQPDAIKKIIPLMGDLTQEKLGLSAKDIQLLSENISVVFHLGATLKLEANLKDAVEQNTAGTASLLDLSKQMKKLAAFVHFSTAFCSADIDVFEERVYKTREKPRDVVTVTKWLDVKTLDMVTPQLIAPHPNTYTFTKRLGETLVADEASTLPIAIIRPSIVIPAVEEPLPGWVDSLNGPVGLLVGAGKGVIRSMLAIGEHRGQFIPVDYAINTGIVVAYLIGTEKVTSKNEVPVYNLTQDAVMTIRYQEIIDLGRSIIYDYPFEMMVWYPDGALRSSKLIHNLFSIFFHWLPALLIDFLMLICGQKTFMIRIQKKIYNGLELLQFFSTREWIFKSEKFLALKDYLTEEDKEIFVMSDFHKIPLKEYLVRGLLGTRQYCLHEDLSSLPRCRQKQK</sequence>
<protein>
    <recommendedName>
        <fullName evidence="4">Fatty acyl-CoA reductase</fullName>
        <ecNumber evidence="4">1.2.1.84</ecNumber>
    </recommendedName>
</protein>
<evidence type="ECO:0000313" key="7">
    <source>
        <dbReference type="EMBL" id="KAJ8970991.1"/>
    </source>
</evidence>
<gene>
    <name evidence="7" type="ORF">NQ317_016773</name>
</gene>
<comment type="catalytic activity">
    <reaction evidence="4">
        <text>a long-chain fatty acyl-CoA + 2 NADPH + 2 H(+) = a long-chain primary fatty alcohol + 2 NADP(+) + CoA</text>
        <dbReference type="Rhea" id="RHEA:52716"/>
        <dbReference type="ChEBI" id="CHEBI:15378"/>
        <dbReference type="ChEBI" id="CHEBI:57287"/>
        <dbReference type="ChEBI" id="CHEBI:57783"/>
        <dbReference type="ChEBI" id="CHEBI:58349"/>
        <dbReference type="ChEBI" id="CHEBI:77396"/>
        <dbReference type="ChEBI" id="CHEBI:83139"/>
        <dbReference type="EC" id="1.2.1.84"/>
    </reaction>
</comment>
<evidence type="ECO:0000256" key="1">
    <source>
        <dbReference type="ARBA" id="ARBA00005928"/>
    </source>
</evidence>
<keyword evidence="4" id="KW-0812">Transmembrane</keyword>
<keyword evidence="4" id="KW-1133">Transmembrane helix</keyword>
<dbReference type="EC" id="1.2.1.84" evidence="4"/>
<keyword evidence="3 4" id="KW-0443">Lipid metabolism</keyword>
<keyword evidence="2 4" id="KW-0444">Lipid biosynthesis</keyword>
<feature type="transmembrane region" description="Helical" evidence="4">
    <location>
        <begin position="299"/>
        <end position="320"/>
    </location>
</feature>
<dbReference type="Proteomes" id="UP001162164">
    <property type="component" value="Unassembled WGS sequence"/>
</dbReference>
<dbReference type="Pfam" id="PF03015">
    <property type="entry name" value="Sterile"/>
    <property type="match status" value="1"/>
</dbReference>
<dbReference type="InterPro" id="IPR013120">
    <property type="entry name" value="FAR_NAD-bd"/>
</dbReference>
<dbReference type="InterPro" id="IPR036291">
    <property type="entry name" value="NAD(P)-bd_dom_sf"/>
</dbReference>
<dbReference type="Gene3D" id="3.40.50.720">
    <property type="entry name" value="NAD(P)-binding Rossmann-like Domain"/>
    <property type="match status" value="1"/>
</dbReference>
<evidence type="ECO:0000256" key="2">
    <source>
        <dbReference type="ARBA" id="ARBA00022516"/>
    </source>
</evidence>
<feature type="domain" description="Fatty acyl-CoA reductase C-terminal" evidence="5">
    <location>
        <begin position="304"/>
        <end position="397"/>
    </location>
</feature>
<keyword evidence="8" id="KW-1185">Reference proteome</keyword>
<evidence type="ECO:0000256" key="4">
    <source>
        <dbReference type="RuleBase" id="RU363097"/>
    </source>
</evidence>
<keyword evidence="4" id="KW-0560">Oxidoreductase</keyword>
<name>A0ABQ9J1I3_9CUCU</name>
<dbReference type="CDD" id="cd09071">
    <property type="entry name" value="FAR_C"/>
    <property type="match status" value="1"/>
</dbReference>
<dbReference type="InterPro" id="IPR026055">
    <property type="entry name" value="FAR"/>
</dbReference>
<feature type="domain" description="Thioester reductase (TE)" evidence="6">
    <location>
        <begin position="9"/>
        <end position="228"/>
    </location>
</feature>
<dbReference type="PANTHER" id="PTHR11011">
    <property type="entry name" value="MALE STERILITY PROTEIN 2-RELATED"/>
    <property type="match status" value="1"/>
</dbReference>
<keyword evidence="4" id="KW-0472">Membrane</keyword>
<evidence type="ECO:0000256" key="3">
    <source>
        <dbReference type="ARBA" id="ARBA00023098"/>
    </source>
</evidence>
<comment type="function">
    <text evidence="4">Catalyzes the reduction of fatty acyl-CoA to fatty alcohols.</text>
</comment>
<evidence type="ECO:0000259" key="5">
    <source>
        <dbReference type="Pfam" id="PF03015"/>
    </source>
</evidence>
<dbReference type="Pfam" id="PF07993">
    <property type="entry name" value="NAD_binding_4"/>
    <property type="match status" value="1"/>
</dbReference>